<comment type="caution">
    <text evidence="2">The sequence shown here is derived from an EMBL/GenBank/DDBJ whole genome shotgun (WGS) entry which is preliminary data.</text>
</comment>
<name>A0A0G0WPT8_9BACT</name>
<dbReference type="Proteomes" id="UP000034616">
    <property type="component" value="Unassembled WGS sequence"/>
</dbReference>
<feature type="coiled-coil region" evidence="1">
    <location>
        <begin position="48"/>
        <end position="78"/>
    </location>
</feature>
<proteinExistence type="predicted"/>
<reference evidence="2 3" key="1">
    <citation type="journal article" date="2015" name="Nature">
        <title>rRNA introns, odd ribosomes, and small enigmatic genomes across a large radiation of phyla.</title>
        <authorList>
            <person name="Brown C.T."/>
            <person name="Hug L.A."/>
            <person name="Thomas B.C."/>
            <person name="Sharon I."/>
            <person name="Castelle C.J."/>
            <person name="Singh A."/>
            <person name="Wilkins M.J."/>
            <person name="Williams K.H."/>
            <person name="Banfield J.F."/>
        </authorList>
    </citation>
    <scope>NUCLEOTIDE SEQUENCE [LARGE SCALE GENOMIC DNA]</scope>
</reference>
<evidence type="ECO:0000313" key="2">
    <source>
        <dbReference type="EMBL" id="KKR86495.1"/>
    </source>
</evidence>
<protein>
    <submittedName>
        <fullName evidence="2">Uncharacterized protein</fullName>
    </submittedName>
</protein>
<keyword evidence="1" id="KW-0175">Coiled coil</keyword>
<accession>A0A0G0WPT8</accession>
<gene>
    <name evidence="2" type="ORF">UU35_C0012G0012</name>
</gene>
<dbReference type="AlphaFoldDB" id="A0A0G0WPT8"/>
<evidence type="ECO:0000313" key="3">
    <source>
        <dbReference type="Proteomes" id="UP000034616"/>
    </source>
</evidence>
<sequence length="106" mass="11402">MNTNTTTLRAAIATAEIELLAANRIAGCGPKDARRQVAAGRKGVWLKVVEASDKLESLKTQLRQAEEADRRARDAKRAYGKVGGGLSRLAANDRAKWQAAQQAATK</sequence>
<evidence type="ECO:0000256" key="1">
    <source>
        <dbReference type="SAM" id="Coils"/>
    </source>
</evidence>
<organism evidence="2 3">
    <name type="scientific">Candidatus Uhrbacteria bacterium GW2011_GWC2_41_11</name>
    <dbReference type="NCBI Taxonomy" id="1618985"/>
    <lineage>
        <taxon>Bacteria</taxon>
        <taxon>Candidatus Uhriibacteriota</taxon>
    </lineage>
</organism>
<dbReference type="EMBL" id="LCAH01000012">
    <property type="protein sequence ID" value="KKR86495.1"/>
    <property type="molecule type" value="Genomic_DNA"/>
</dbReference>